<keyword evidence="2" id="KW-1185">Reference proteome</keyword>
<protein>
    <recommendedName>
        <fullName evidence="3">TolB-like 6-blade propeller-like</fullName>
    </recommendedName>
</protein>
<sequence>MKYIYRVLVFSILFSCENKSIFEKETSTVNSFPQTITLKGEEQKLEALGIVDIMVIDTFLIAYTPMNHDYYYLVYSTSNLKKLGKFLPEGRGANEFYALVHDKCHETEDGIIKTWLNNGFIKYCWNISQSVKEGHTVIDSVIMSKGILSSGTWYTTSNNNELVGFQYSSNNMYYISYNLTHHQEVHRHKIFSRNFPTQKLEIVAMNTCIKPDRSKIALVGWNNNYICIFNSDFSELRPFTIYGKGISINKAATMEPSARILYYSCENSTDRYLYALYVNQPEEKRQYHTGNEEIHIYNWDANPIANIIISENIMCFAVDEKYKCLYGLTSDEKLYKYDLSKYFDKL</sequence>
<dbReference type="EMBL" id="CP002544">
    <property type="protein sequence ID" value="ADY31719.1"/>
    <property type="molecule type" value="Genomic_DNA"/>
</dbReference>
<reference evidence="1 2" key="1">
    <citation type="journal article" date="2011" name="Stand. Genomic Sci.">
        <title>Complete genome sequence of Odoribacter splanchnicus type strain (1651/6).</title>
        <authorList>
            <consortium name="US DOE Joint Genome Institute (JGI-PGF)"/>
            <person name="Goker M."/>
            <person name="Gronow S."/>
            <person name="Zeytun A."/>
            <person name="Nolan M."/>
            <person name="Lucas S."/>
            <person name="Lapidus A."/>
            <person name="Hammon N."/>
            <person name="Deshpande S."/>
            <person name="Cheng J.F."/>
            <person name="Pitluck S."/>
            <person name="Liolios K."/>
            <person name="Pagani I."/>
            <person name="Ivanova N."/>
            <person name="Mavromatis K."/>
            <person name="Ovchinikova G."/>
            <person name="Pati A."/>
            <person name="Tapia R."/>
            <person name="Han C."/>
            <person name="Goodwin L."/>
            <person name="Chen A."/>
            <person name="Palaniappan K."/>
            <person name="Land M."/>
            <person name="Hauser L."/>
            <person name="Jeffries C.D."/>
            <person name="Brambilla E.M."/>
            <person name="Rohde M."/>
            <person name="Detter J.C."/>
            <person name="Woyke T."/>
            <person name="Bristow J."/>
            <person name="Markowitz V."/>
            <person name="Hugenholtz P."/>
            <person name="Eisen J.A."/>
            <person name="Kyrpides N.C."/>
            <person name="Klenk H.P."/>
        </authorList>
    </citation>
    <scope>NUCLEOTIDE SEQUENCE [LARGE SCALE GENOMIC DNA]</scope>
    <source>
        <strain evidence="2">ATCC 29572 / DSM 20712 / JCM 15291 / NCTC 10825 / 1651/6</strain>
    </source>
</reference>
<evidence type="ECO:0008006" key="3">
    <source>
        <dbReference type="Google" id="ProtNLM"/>
    </source>
</evidence>
<gene>
    <name evidence="1" type="ordered locus">Odosp_0636</name>
</gene>
<dbReference type="HOGENOM" id="CLU_070308_0_0_10"/>
<accession>F9Z782</accession>
<dbReference type="OrthoDB" id="828031at2"/>
<dbReference type="AlphaFoldDB" id="F9Z782"/>
<dbReference type="STRING" id="709991.Odosp_0636"/>
<dbReference type="SUPFAM" id="SSF101898">
    <property type="entry name" value="NHL repeat"/>
    <property type="match status" value="1"/>
</dbReference>
<evidence type="ECO:0000313" key="2">
    <source>
        <dbReference type="Proteomes" id="UP000006657"/>
    </source>
</evidence>
<organism evidence="1 2">
    <name type="scientific">Odoribacter splanchnicus (strain ATCC 29572 / DSM 20712 / CIP 104287 / JCM 15291 / NCTC 10825 / 1651/6)</name>
    <name type="common">Bacteroides splanchnicus</name>
    <dbReference type="NCBI Taxonomy" id="709991"/>
    <lineage>
        <taxon>Bacteria</taxon>
        <taxon>Pseudomonadati</taxon>
        <taxon>Bacteroidota</taxon>
        <taxon>Bacteroidia</taxon>
        <taxon>Bacteroidales</taxon>
        <taxon>Odoribacteraceae</taxon>
        <taxon>Odoribacter</taxon>
    </lineage>
</organism>
<dbReference type="BioCyc" id="OSPL709991:G1GRN-638-MONOMER"/>
<dbReference type="KEGG" id="osp:Odosp_0636"/>
<dbReference type="GeneID" id="61273876"/>
<dbReference type="RefSeq" id="WP_013610961.1">
    <property type="nucleotide sequence ID" value="NC_015160.1"/>
</dbReference>
<dbReference type="PaxDb" id="709991-Odosp_0636"/>
<name>F9Z782_ODOSD</name>
<evidence type="ECO:0000313" key="1">
    <source>
        <dbReference type="EMBL" id="ADY31719.1"/>
    </source>
</evidence>
<dbReference type="eggNOG" id="ENOG5030UBQ">
    <property type="taxonomic scope" value="Bacteria"/>
</dbReference>
<proteinExistence type="predicted"/>
<dbReference type="Proteomes" id="UP000006657">
    <property type="component" value="Chromosome"/>
</dbReference>